<evidence type="ECO:0000259" key="6">
    <source>
        <dbReference type="Pfam" id="PF01120"/>
    </source>
</evidence>
<gene>
    <name evidence="7" type="ORF">GCM10011425_38990</name>
</gene>
<evidence type="ECO:0000313" key="7">
    <source>
        <dbReference type="EMBL" id="GGI52687.1"/>
    </source>
</evidence>
<protein>
    <recommendedName>
        <fullName evidence="2">alpha-L-fucosidase</fullName>
        <ecNumber evidence="2">3.2.1.51</ecNumber>
    </recommendedName>
</protein>
<dbReference type="Gene3D" id="2.60.120.260">
    <property type="entry name" value="Galactose-binding domain-like"/>
    <property type="match status" value="1"/>
</dbReference>
<dbReference type="InterPro" id="IPR017853">
    <property type="entry name" value="GH"/>
</dbReference>
<dbReference type="Pfam" id="PF01120">
    <property type="entry name" value="Alpha_L_fucos"/>
    <property type="match status" value="1"/>
</dbReference>
<dbReference type="GO" id="GO:0006004">
    <property type="term" value="P:fucose metabolic process"/>
    <property type="evidence" value="ECO:0007669"/>
    <property type="project" value="TreeGrafter"/>
</dbReference>
<proteinExistence type="inferred from homology"/>
<evidence type="ECO:0000256" key="3">
    <source>
        <dbReference type="ARBA" id="ARBA00022729"/>
    </source>
</evidence>
<dbReference type="InterPro" id="IPR000933">
    <property type="entry name" value="Glyco_hydro_29"/>
</dbReference>
<dbReference type="GO" id="GO:0005764">
    <property type="term" value="C:lysosome"/>
    <property type="evidence" value="ECO:0007669"/>
    <property type="project" value="TreeGrafter"/>
</dbReference>
<comment type="caution">
    <text evidence="7">The sequence shown here is derived from an EMBL/GenBank/DDBJ whole genome shotgun (WGS) entry which is preliminary data.</text>
</comment>
<dbReference type="SUPFAM" id="SSF51445">
    <property type="entry name" value="(Trans)glycosidases"/>
    <property type="match status" value="1"/>
</dbReference>
<dbReference type="Gene3D" id="2.60.40.1180">
    <property type="entry name" value="Golgi alpha-mannosidase II"/>
    <property type="match status" value="1"/>
</dbReference>
<evidence type="ECO:0000256" key="5">
    <source>
        <dbReference type="ARBA" id="ARBA00023295"/>
    </source>
</evidence>
<dbReference type="InterPro" id="IPR057739">
    <property type="entry name" value="Glyco_hydro_29_N"/>
</dbReference>
<evidence type="ECO:0000256" key="2">
    <source>
        <dbReference type="ARBA" id="ARBA00012662"/>
    </source>
</evidence>
<dbReference type="GO" id="GO:0016139">
    <property type="term" value="P:glycoside catabolic process"/>
    <property type="evidence" value="ECO:0007669"/>
    <property type="project" value="TreeGrafter"/>
</dbReference>
<dbReference type="PANTHER" id="PTHR10030">
    <property type="entry name" value="ALPHA-L-FUCOSIDASE"/>
    <property type="match status" value="1"/>
</dbReference>
<dbReference type="RefSeq" id="WP_188418798.1">
    <property type="nucleotide sequence ID" value="NZ_BMDO01000016.1"/>
</dbReference>
<dbReference type="Gene3D" id="3.20.20.80">
    <property type="entry name" value="Glycosidases"/>
    <property type="match status" value="1"/>
</dbReference>
<sequence length="450" mass="49872">MVNIPGISTIADGKGKWWDGYDPVDLYGPVHSSKDDPLRSSFANQFMWRVDDAITKYHPDVIYFDEHGGDSQVDLGVHMGLGFLAPQLIANYYNKALKWNHGKMETVVNLKGIGGQYNSFQNSLDLLPYVEHSLVKSSEKVIEREIMAYPFQTEESISEWHYQTGQKYLSAAEIVKILMENVCRNGTLLLNLTQHNRGDLDPEVIQTANDIGAWLKINGEAIYGSRPFEVYGDTTLYYTRNKGKLYATIMNWDNKPVYLKALAINGATLGKVTKVELLTNGLPIALPFVQNENGLTINPTPQAKVLIGINNPVLTSQYRVLRITHSKTWINDDDPGVYVAQGWFRHANLNSGDFNNDLTGSNTPSAKWSFAFTGNQIALIAPLQPSAGKMEILIDGKRMKIVDLSTSGGRKSQQEVYRNNNLAPGKHAITVVNLGGGSVAIDALITTSLH</sequence>
<dbReference type="InterPro" id="IPR013780">
    <property type="entry name" value="Glyco_hydro_b"/>
</dbReference>
<keyword evidence="5" id="KW-0326">Glycosidase</keyword>
<dbReference type="AlphaFoldDB" id="A0A917N519"/>
<accession>A0A917N519</accession>
<dbReference type="EC" id="3.2.1.51" evidence="2"/>
<reference evidence="7" key="2">
    <citation type="submission" date="2020-09" db="EMBL/GenBank/DDBJ databases">
        <authorList>
            <person name="Sun Q."/>
            <person name="Sedlacek I."/>
        </authorList>
    </citation>
    <scope>NUCLEOTIDE SEQUENCE</scope>
    <source>
        <strain evidence="7">CCM 8711</strain>
    </source>
</reference>
<evidence type="ECO:0000313" key="8">
    <source>
        <dbReference type="Proteomes" id="UP000662074"/>
    </source>
</evidence>
<dbReference type="GO" id="GO:0004560">
    <property type="term" value="F:alpha-L-fucosidase activity"/>
    <property type="evidence" value="ECO:0007669"/>
    <property type="project" value="InterPro"/>
</dbReference>
<keyword evidence="3" id="KW-0732">Signal</keyword>
<keyword evidence="4" id="KW-0378">Hydrolase</keyword>
<name>A0A917N519_9SPHI</name>
<feature type="domain" description="Glycoside hydrolase family 29 N-terminal" evidence="6">
    <location>
        <begin position="26"/>
        <end position="220"/>
    </location>
</feature>
<reference evidence="7" key="1">
    <citation type="journal article" date="2014" name="Int. J. Syst. Evol. Microbiol.">
        <title>Complete genome sequence of Corynebacterium casei LMG S-19264T (=DSM 44701T), isolated from a smear-ripened cheese.</title>
        <authorList>
            <consortium name="US DOE Joint Genome Institute (JGI-PGF)"/>
            <person name="Walter F."/>
            <person name="Albersmeier A."/>
            <person name="Kalinowski J."/>
            <person name="Ruckert C."/>
        </authorList>
    </citation>
    <scope>NUCLEOTIDE SEQUENCE</scope>
    <source>
        <strain evidence="7">CCM 8711</strain>
    </source>
</reference>
<keyword evidence="8" id="KW-1185">Reference proteome</keyword>
<evidence type="ECO:0000256" key="4">
    <source>
        <dbReference type="ARBA" id="ARBA00022801"/>
    </source>
</evidence>
<dbReference type="Proteomes" id="UP000662074">
    <property type="component" value="Unassembled WGS sequence"/>
</dbReference>
<comment type="similarity">
    <text evidence="1">Belongs to the glycosyl hydrolase 29 family.</text>
</comment>
<evidence type="ECO:0000256" key="1">
    <source>
        <dbReference type="ARBA" id="ARBA00007951"/>
    </source>
</evidence>
<dbReference type="PANTHER" id="PTHR10030:SF37">
    <property type="entry name" value="ALPHA-L-FUCOSIDASE-RELATED"/>
    <property type="match status" value="1"/>
</dbReference>
<dbReference type="EMBL" id="BMDO01000016">
    <property type="protein sequence ID" value="GGI52687.1"/>
    <property type="molecule type" value="Genomic_DNA"/>
</dbReference>
<dbReference type="SMART" id="SM00812">
    <property type="entry name" value="Alpha_L_fucos"/>
    <property type="match status" value="1"/>
</dbReference>
<organism evidence="7 8">
    <name type="scientific">Mucilaginibacter galii</name>
    <dbReference type="NCBI Taxonomy" id="2005073"/>
    <lineage>
        <taxon>Bacteria</taxon>
        <taxon>Pseudomonadati</taxon>
        <taxon>Bacteroidota</taxon>
        <taxon>Sphingobacteriia</taxon>
        <taxon>Sphingobacteriales</taxon>
        <taxon>Sphingobacteriaceae</taxon>
        <taxon>Mucilaginibacter</taxon>
    </lineage>
</organism>